<keyword evidence="2" id="KW-1133">Transmembrane helix</keyword>
<reference evidence="3 4" key="1">
    <citation type="submission" date="2018-09" db="EMBL/GenBank/DDBJ databases">
        <title>Comparative genomics of Leucobacter spp.</title>
        <authorList>
            <person name="Reis A.C."/>
            <person name="Kolvenbach B.A."/>
            <person name="Corvini P.F.X."/>
            <person name="Nunes O.C."/>
        </authorList>
    </citation>
    <scope>NUCLEOTIDE SEQUENCE [LARGE SCALE GENOMIC DNA]</scope>
    <source>
        <strain evidence="3 4">TAN 31504</strain>
    </source>
</reference>
<sequence length="1135" mass="120801">MQMTTSPGASAPDAVRPLSKWRTRLRKVGTTVLAGALLAGGFVLTESPKPAQALPRGEQMTFDGAGTISNFKMPDGKRAYCIEVAMGEPSGAHSAAGRLNTLPGRPGMFSAYTNKEGMRQMNYIIDKYGQSGHVGHAVATQLAVWAIRGDTQYYSEKVPNLQKSAKGREALQQAQVFINEAQVFAKAPVAPKKVTGSLKIEKDPNGKFGRFRVAYPKGVNKLTVKNGTWVRNGAATLEVTTSEASARYVDVKVPGKKLEVSATWVSKGTKGYEPFLDVYNTATASGKVGQRVAVATGASTVKDLKGTLAAETASAPRKEEPRASSLAQPDAEIGGTMQDTLIVTAVPNTTVDMWQNAQADFTAYLKPVVGATKVDANWDPVLGAAYDAQAEDPATGELRWTTWWANAEGVALLDESGAKIPTVDANGVATSGVAADGTAYPVQELGEDGEPVVDEAGKPVVLTGRDPVMETRQDPVTWTEEELSAMSAAQQCVAQPVYKEGGIAVPGLGEFKSTPTPVKSAGTIHWVERVTSNGNVVHQGKCGVANETTKVGQPAVITQALPEAKIGDEVYDVATVSGSLVAGVNYQLRFDAFTAPDETVAAAEGAETVAPVCDATNRVFRSDMVQVNGVGDYQSPSFTSRLEHGQKLWWVESLYIVPETGDAQLIHRGECGLDNETTRVALPEFETKAIESAVAGDHIVDTLIASGDFSSAAGAQWESTFTGYRPAFTEVENQAETVLPGEEMVRVPACTVDNQLFQTEAIAVPGPGEWQSPAVVAEAAWEGPVWWVETVTLIEGENRTVFHTGECGLENETTLISVPDTVTDSSGFVVVGETMQDTATITGPISQREGVSHEARFKAYRGDASLTGTEQSVCTTDNLLFETTPVAVPAEGEDVDGVLTRSVTSPEMRVLPEYGDTIWWVEELVQIEGETERVLSTGVCGLPNETTTVTTPTVRTESAGTRTVGEDMWDDAIVDGKFPKDGDAEFFLTWKAYEYAANGELTCTPETELKAFADQDGLPVSKAGTYRSKSVKTTEEHIGMGGYVETLTMRVDEKDYVLHEGKCGEASEKFEVTPKPVVPPTTPGLAITGGDGMLALLIGAGVLLGGGGIVYAISVYRKRKNVALEAATEEELATL</sequence>
<evidence type="ECO:0000256" key="2">
    <source>
        <dbReference type="SAM" id="Phobius"/>
    </source>
</evidence>
<keyword evidence="2" id="KW-0472">Membrane</keyword>
<evidence type="ECO:0000313" key="3">
    <source>
        <dbReference type="EMBL" id="MBL3678559.1"/>
    </source>
</evidence>
<organism evidence="3 4">
    <name type="scientific">Leucobacter chromiireducens subsp. solipictus</name>
    <dbReference type="NCBI Taxonomy" id="398235"/>
    <lineage>
        <taxon>Bacteria</taxon>
        <taxon>Bacillati</taxon>
        <taxon>Actinomycetota</taxon>
        <taxon>Actinomycetes</taxon>
        <taxon>Micrococcales</taxon>
        <taxon>Microbacteriaceae</taxon>
        <taxon>Leucobacter</taxon>
    </lineage>
</organism>
<protein>
    <submittedName>
        <fullName evidence="3">Uncharacterized protein</fullName>
    </submittedName>
</protein>
<proteinExistence type="predicted"/>
<feature type="transmembrane region" description="Helical" evidence="2">
    <location>
        <begin position="1093"/>
        <end position="1113"/>
    </location>
</feature>
<name>A0ABS1SDE6_9MICO</name>
<evidence type="ECO:0000256" key="1">
    <source>
        <dbReference type="SAM" id="MobiDB-lite"/>
    </source>
</evidence>
<evidence type="ECO:0000313" key="4">
    <source>
        <dbReference type="Proteomes" id="UP001645859"/>
    </source>
</evidence>
<feature type="region of interest" description="Disordered" evidence="1">
    <location>
        <begin position="310"/>
        <end position="329"/>
    </location>
</feature>
<dbReference type="EMBL" id="QYAC01000002">
    <property type="protein sequence ID" value="MBL3678559.1"/>
    <property type="molecule type" value="Genomic_DNA"/>
</dbReference>
<keyword evidence="4" id="KW-1185">Reference proteome</keyword>
<keyword evidence="2" id="KW-0812">Transmembrane</keyword>
<gene>
    <name evidence="3" type="ORF">D3230_04510</name>
</gene>
<accession>A0ABS1SDE6</accession>
<comment type="caution">
    <text evidence="3">The sequence shown here is derived from an EMBL/GenBank/DDBJ whole genome shotgun (WGS) entry which is preliminary data.</text>
</comment>
<dbReference type="Proteomes" id="UP001645859">
    <property type="component" value="Unassembled WGS sequence"/>
</dbReference>